<gene>
    <name evidence="3" type="ORF">Maes01_00328</name>
</gene>
<dbReference type="Pfam" id="PF01541">
    <property type="entry name" value="GIY-YIG"/>
    <property type="match status" value="1"/>
</dbReference>
<evidence type="ECO:0000259" key="2">
    <source>
        <dbReference type="PROSITE" id="PS50164"/>
    </source>
</evidence>
<comment type="similarity">
    <text evidence="1">Belongs to the UPF0213 family.</text>
</comment>
<sequence>MNSWFIYLVRTARGTLYTGITRDVARRFAEHSAGGARAAKALRGRGPLKLEFQYELPDQSSALIVEAKVKKWRKAKKEALVRGEIAPLELLAEIT</sequence>
<dbReference type="InterPro" id="IPR050190">
    <property type="entry name" value="UPF0213_domain"/>
</dbReference>
<feature type="domain" description="GIY-YIG" evidence="2">
    <location>
        <begin position="2"/>
        <end position="79"/>
    </location>
</feature>
<accession>A0ABP9WLA0</accession>
<dbReference type="Proteomes" id="UP001408594">
    <property type="component" value="Unassembled WGS sequence"/>
</dbReference>
<dbReference type="EMBL" id="BAABRT010000002">
    <property type="protein sequence ID" value="GAA5523779.1"/>
    <property type="molecule type" value="Genomic_DNA"/>
</dbReference>
<dbReference type="RefSeq" id="WP_345548226.1">
    <property type="nucleotide sequence ID" value="NZ_BAABRT010000002.1"/>
</dbReference>
<dbReference type="Gene3D" id="3.40.1440.10">
    <property type="entry name" value="GIY-YIG endonuclease"/>
    <property type="match status" value="1"/>
</dbReference>
<keyword evidence="4" id="KW-1185">Reference proteome</keyword>
<evidence type="ECO:0000313" key="3">
    <source>
        <dbReference type="EMBL" id="GAA5523779.1"/>
    </source>
</evidence>
<dbReference type="SUPFAM" id="SSF82771">
    <property type="entry name" value="GIY-YIG endonuclease"/>
    <property type="match status" value="1"/>
</dbReference>
<dbReference type="PROSITE" id="PS50164">
    <property type="entry name" value="GIY_YIG"/>
    <property type="match status" value="1"/>
</dbReference>
<dbReference type="InterPro" id="IPR000305">
    <property type="entry name" value="GIY-YIG_endonuc"/>
</dbReference>
<name>A0ABP9WLA0_9GAMM</name>
<reference evidence="3 4" key="1">
    <citation type="submission" date="2024-02" db="EMBL/GenBank/DDBJ databases">
        <title>Microbulbifer aestuariivivens NBRC 112533.</title>
        <authorList>
            <person name="Ichikawa N."/>
            <person name="Katano-Makiyama Y."/>
            <person name="Hidaka K."/>
        </authorList>
    </citation>
    <scope>NUCLEOTIDE SEQUENCE [LARGE SCALE GENOMIC DNA]</scope>
    <source>
        <strain evidence="3 4">NBRC 112533</strain>
    </source>
</reference>
<organism evidence="3 4">
    <name type="scientific">Microbulbifer aestuariivivens</name>
    <dbReference type="NCBI Taxonomy" id="1908308"/>
    <lineage>
        <taxon>Bacteria</taxon>
        <taxon>Pseudomonadati</taxon>
        <taxon>Pseudomonadota</taxon>
        <taxon>Gammaproteobacteria</taxon>
        <taxon>Cellvibrionales</taxon>
        <taxon>Microbulbiferaceae</taxon>
        <taxon>Microbulbifer</taxon>
    </lineage>
</organism>
<protein>
    <submittedName>
        <fullName evidence="3">UPF0213 protein BH0048</fullName>
    </submittedName>
</protein>
<proteinExistence type="inferred from homology"/>
<dbReference type="CDD" id="cd10456">
    <property type="entry name" value="GIY-YIG_UPF0213"/>
    <property type="match status" value="1"/>
</dbReference>
<evidence type="ECO:0000256" key="1">
    <source>
        <dbReference type="ARBA" id="ARBA00007435"/>
    </source>
</evidence>
<dbReference type="PANTHER" id="PTHR34477">
    <property type="entry name" value="UPF0213 PROTEIN YHBQ"/>
    <property type="match status" value="1"/>
</dbReference>
<comment type="caution">
    <text evidence="3">The sequence shown here is derived from an EMBL/GenBank/DDBJ whole genome shotgun (WGS) entry which is preliminary data.</text>
</comment>
<evidence type="ECO:0000313" key="4">
    <source>
        <dbReference type="Proteomes" id="UP001408594"/>
    </source>
</evidence>
<dbReference type="InterPro" id="IPR035901">
    <property type="entry name" value="GIY-YIG_endonuc_sf"/>
</dbReference>
<dbReference type="PANTHER" id="PTHR34477:SF1">
    <property type="entry name" value="UPF0213 PROTEIN YHBQ"/>
    <property type="match status" value="1"/>
</dbReference>